<evidence type="ECO:0000313" key="7">
    <source>
        <dbReference type="EMBL" id="TPX72034.1"/>
    </source>
</evidence>
<feature type="compositionally biased region" description="Low complexity" evidence="6">
    <location>
        <begin position="725"/>
        <end position="742"/>
    </location>
</feature>
<name>A0A507F7C4_9FUNG</name>
<comment type="similarity">
    <text evidence="2">Belongs to the NGG1 family.</text>
</comment>
<dbReference type="GO" id="GO:0000124">
    <property type="term" value="C:SAGA complex"/>
    <property type="evidence" value="ECO:0007669"/>
    <property type="project" value="TreeGrafter"/>
</dbReference>
<organism evidence="7 8">
    <name type="scientific">Chytriomyces confervae</name>
    <dbReference type="NCBI Taxonomy" id="246404"/>
    <lineage>
        <taxon>Eukaryota</taxon>
        <taxon>Fungi</taxon>
        <taxon>Fungi incertae sedis</taxon>
        <taxon>Chytridiomycota</taxon>
        <taxon>Chytridiomycota incertae sedis</taxon>
        <taxon>Chytridiomycetes</taxon>
        <taxon>Chytridiales</taxon>
        <taxon>Chytriomycetaceae</taxon>
        <taxon>Chytriomyces</taxon>
    </lineage>
</organism>
<dbReference type="PANTHER" id="PTHR13556">
    <property type="entry name" value="TRANSCRIPTIONAL ADAPTER 3-RELATED"/>
    <property type="match status" value="1"/>
</dbReference>
<dbReference type="Pfam" id="PF10198">
    <property type="entry name" value="Ada3"/>
    <property type="match status" value="1"/>
</dbReference>
<keyword evidence="3" id="KW-0805">Transcription regulation</keyword>
<dbReference type="GO" id="GO:0006357">
    <property type="term" value="P:regulation of transcription by RNA polymerase II"/>
    <property type="evidence" value="ECO:0007669"/>
    <property type="project" value="TreeGrafter"/>
</dbReference>
<protein>
    <submittedName>
        <fullName evidence="7">Uncharacterized protein</fullName>
    </submittedName>
</protein>
<gene>
    <name evidence="7" type="ORF">CcCBS67573_g05945</name>
</gene>
<feature type="compositionally biased region" description="Low complexity" evidence="6">
    <location>
        <begin position="354"/>
        <end position="365"/>
    </location>
</feature>
<feature type="region of interest" description="Disordered" evidence="6">
    <location>
        <begin position="482"/>
        <end position="531"/>
    </location>
</feature>
<evidence type="ECO:0000313" key="8">
    <source>
        <dbReference type="Proteomes" id="UP000320333"/>
    </source>
</evidence>
<evidence type="ECO:0000256" key="5">
    <source>
        <dbReference type="ARBA" id="ARBA00023242"/>
    </source>
</evidence>
<keyword evidence="5" id="KW-0539">Nucleus</keyword>
<feature type="region of interest" description="Disordered" evidence="6">
    <location>
        <begin position="713"/>
        <end position="742"/>
    </location>
</feature>
<feature type="compositionally biased region" description="Polar residues" evidence="6">
    <location>
        <begin position="134"/>
        <end position="172"/>
    </location>
</feature>
<keyword evidence="4" id="KW-0804">Transcription</keyword>
<evidence type="ECO:0000256" key="6">
    <source>
        <dbReference type="SAM" id="MobiDB-lite"/>
    </source>
</evidence>
<evidence type="ECO:0000256" key="2">
    <source>
        <dbReference type="ARBA" id="ARBA00005330"/>
    </source>
</evidence>
<feature type="compositionally biased region" description="Low complexity" evidence="6">
    <location>
        <begin position="230"/>
        <end position="249"/>
    </location>
</feature>
<reference evidence="7 8" key="1">
    <citation type="journal article" date="2019" name="Sci. Rep.">
        <title>Comparative genomics of chytrid fungi reveal insights into the obligate biotrophic and pathogenic lifestyle of Synchytrium endobioticum.</title>
        <authorList>
            <person name="van de Vossenberg B.T.L.H."/>
            <person name="Warris S."/>
            <person name="Nguyen H.D.T."/>
            <person name="van Gent-Pelzer M.P.E."/>
            <person name="Joly D.L."/>
            <person name="van de Geest H.C."/>
            <person name="Bonants P.J.M."/>
            <person name="Smith D.S."/>
            <person name="Levesque C.A."/>
            <person name="van der Lee T.A.J."/>
        </authorList>
    </citation>
    <scope>NUCLEOTIDE SEQUENCE [LARGE SCALE GENOMIC DNA]</scope>
    <source>
        <strain evidence="7 8">CBS 675.73</strain>
    </source>
</reference>
<dbReference type="InterPro" id="IPR019340">
    <property type="entry name" value="Histone_AcTrfase_su3"/>
</dbReference>
<feature type="compositionally biased region" description="Basic residues" evidence="6">
    <location>
        <begin position="713"/>
        <end position="723"/>
    </location>
</feature>
<comment type="subcellular location">
    <subcellularLocation>
        <location evidence="1">Nucleus</location>
    </subcellularLocation>
</comment>
<feature type="region of interest" description="Disordered" evidence="6">
    <location>
        <begin position="354"/>
        <end position="408"/>
    </location>
</feature>
<feature type="compositionally biased region" description="Gly residues" evidence="6">
    <location>
        <begin position="806"/>
        <end position="826"/>
    </location>
</feature>
<dbReference type="GO" id="GO:0005634">
    <property type="term" value="C:nucleus"/>
    <property type="evidence" value="ECO:0007669"/>
    <property type="project" value="UniProtKB-SubCell"/>
</dbReference>
<dbReference type="AlphaFoldDB" id="A0A507F7C4"/>
<feature type="region of interest" description="Disordered" evidence="6">
    <location>
        <begin position="800"/>
        <end position="840"/>
    </location>
</feature>
<feature type="compositionally biased region" description="Polar residues" evidence="6">
    <location>
        <begin position="180"/>
        <end position="211"/>
    </location>
</feature>
<dbReference type="OrthoDB" id="1232at2759"/>
<feature type="compositionally biased region" description="Pro residues" evidence="6">
    <location>
        <begin position="492"/>
        <end position="503"/>
    </location>
</feature>
<keyword evidence="8" id="KW-1185">Reference proteome</keyword>
<dbReference type="EMBL" id="QEAP01000233">
    <property type="protein sequence ID" value="TPX72034.1"/>
    <property type="molecule type" value="Genomic_DNA"/>
</dbReference>
<dbReference type="Proteomes" id="UP000320333">
    <property type="component" value="Unassembled WGS sequence"/>
</dbReference>
<evidence type="ECO:0000256" key="3">
    <source>
        <dbReference type="ARBA" id="ARBA00023015"/>
    </source>
</evidence>
<sequence>MSKSIPIQYQTASTASTASTPTILQSRLGISLDYSEVPSSSASASASSAALSASSSSGPGLAPYILLADPSQVHGAQQSPVVSITDVCRLRENLVAMLAVCGVRDRLLTTNSEAVRSWIASNVAPSSTPPNAIPQPSSTSAAPINTSATSSAPITGQTAASPDSAVSPQSLASLKRPKHLSSNDSIGSNESPTILVQSASPTIDASSSGQQVAGPPMHPSLMQSSSSIPITASNASPSITSTSTNSLSTSKKRKGIDDDAAGAMLYRKTDDGSVKIAITHNGKMKVKIADSNSLNSTGGVASSIANTGSLSAQSVGVNVAGSLAASNTVQASFPGMPPVAPIFSKSHSKNVNSLAATSNTSSASPVPFPRNQKSKGAKILTNLDKKNRNKKKGGGGSSSAAAAANAQDAEDGVSEAELAILRGDFSNAKAPANQIPISQFYSFVDSQFFRPLCDEDFAFLDQRGDDVIPYIIPLLGRSRRDQWAEEDNNQAPPVPAVTPPTPSNPWDMGHSPSLTQPTPPTTVPGPHEYEQVDGTVYGGDVYIGPLAERLLAALGDAEVDLGALSSRIVAEGGVIEEDEDQVVAPSVSEGVVGEQHGVGVSGNGAGTVGSGGGIVAPCRTTADIMAFDDRLRNELRYLGLLGDEGKVDPTEQDEICTQLRSLQEELRQQVSENTRRKRILKEIASFYRGWEQYNSVLDAISKQIESDYMKRYRQNSNKKKKSRPSGSSNLTGSGSTSSPMAGLSGAAAASAAAAAANNKAAQTVLEQTLDNIKKRRMLIESIGGLFPKEKVMIPSESIYAGHENVDGGGDGGEGVGADGDSGGGDGTADDAMSSTNAMEV</sequence>
<evidence type="ECO:0000256" key="1">
    <source>
        <dbReference type="ARBA" id="ARBA00004123"/>
    </source>
</evidence>
<dbReference type="STRING" id="246404.A0A507F7C4"/>
<proteinExistence type="inferred from homology"/>
<comment type="caution">
    <text evidence="7">The sequence shown here is derived from an EMBL/GenBank/DDBJ whole genome shotgun (WGS) entry which is preliminary data.</text>
</comment>
<evidence type="ECO:0000256" key="4">
    <source>
        <dbReference type="ARBA" id="ARBA00023163"/>
    </source>
</evidence>
<dbReference type="PANTHER" id="PTHR13556:SF2">
    <property type="entry name" value="TRANSCRIPTIONAL ADAPTER 3"/>
    <property type="match status" value="1"/>
</dbReference>
<accession>A0A507F7C4</accession>
<dbReference type="GO" id="GO:0003713">
    <property type="term" value="F:transcription coactivator activity"/>
    <property type="evidence" value="ECO:0007669"/>
    <property type="project" value="TreeGrafter"/>
</dbReference>
<feature type="region of interest" description="Disordered" evidence="6">
    <location>
        <begin position="123"/>
        <end position="254"/>
    </location>
</feature>